<feature type="non-terminal residue" evidence="2">
    <location>
        <position position="1"/>
    </location>
</feature>
<protein>
    <submittedName>
        <fullName evidence="2">DUF4283 domain-containing protein/zf-CCHC_4 domain-containing protein</fullName>
    </submittedName>
</protein>
<dbReference type="PANTHER" id="PTHR31286:SF99">
    <property type="entry name" value="DUF4283 DOMAIN-CONTAINING PROTEIN"/>
    <property type="match status" value="1"/>
</dbReference>
<dbReference type="PANTHER" id="PTHR31286">
    <property type="entry name" value="GLYCINE-RICH CELL WALL STRUCTURAL PROTEIN 1.8-LIKE"/>
    <property type="match status" value="1"/>
</dbReference>
<dbReference type="Pfam" id="PF14111">
    <property type="entry name" value="DUF4283"/>
    <property type="match status" value="1"/>
</dbReference>
<dbReference type="InterPro" id="IPR040256">
    <property type="entry name" value="At4g02000-like"/>
</dbReference>
<gene>
    <name evidence="2" type="ORF">CFOL_v3_21009</name>
</gene>
<dbReference type="InParanoid" id="A0A1Q3CBP9"/>
<feature type="non-terminal residue" evidence="2">
    <location>
        <position position="184"/>
    </location>
</feature>
<keyword evidence="3" id="KW-1185">Reference proteome</keyword>
<sequence>WRKTLIIKLLGKSIGIKLMIDIVRRLWQPAGDFELLEQGHGYLLAKFDNANDCGALTGGPWLICGHCLLVHQPWKLYFKPSSIDLSSITLWIHLPELSLEFYDESLLFAIRGLIRKPLHLDKFTTIATRTKYARLCVEVDLSKPLVLKVEVGRVTQFLEYKGIHQICFQCGIVGHKLGACSVNG</sequence>
<reference evidence="3" key="1">
    <citation type="submission" date="2016-04" db="EMBL/GenBank/DDBJ databases">
        <title>Cephalotus genome sequencing.</title>
        <authorList>
            <person name="Fukushima K."/>
            <person name="Hasebe M."/>
            <person name="Fang X."/>
        </authorList>
    </citation>
    <scope>NUCLEOTIDE SEQUENCE [LARGE SCALE GENOMIC DNA]</scope>
    <source>
        <strain evidence="3">cv. St1</strain>
    </source>
</reference>
<dbReference type="Proteomes" id="UP000187406">
    <property type="component" value="Unassembled WGS sequence"/>
</dbReference>
<evidence type="ECO:0000259" key="1">
    <source>
        <dbReference type="Pfam" id="PF14111"/>
    </source>
</evidence>
<comment type="caution">
    <text evidence="2">The sequence shown here is derived from an EMBL/GenBank/DDBJ whole genome shotgun (WGS) entry which is preliminary data.</text>
</comment>
<dbReference type="InterPro" id="IPR025558">
    <property type="entry name" value="DUF4283"/>
</dbReference>
<dbReference type="OrthoDB" id="1096772at2759"/>
<dbReference type="AlphaFoldDB" id="A0A1Q3CBP9"/>
<accession>A0A1Q3CBP9</accession>
<dbReference type="EMBL" id="BDDD01001646">
    <property type="protein sequence ID" value="GAV77538.1"/>
    <property type="molecule type" value="Genomic_DNA"/>
</dbReference>
<evidence type="ECO:0000313" key="2">
    <source>
        <dbReference type="EMBL" id="GAV77538.1"/>
    </source>
</evidence>
<evidence type="ECO:0000313" key="3">
    <source>
        <dbReference type="Proteomes" id="UP000187406"/>
    </source>
</evidence>
<feature type="domain" description="DUF4283" evidence="1">
    <location>
        <begin position="1"/>
        <end position="81"/>
    </location>
</feature>
<proteinExistence type="predicted"/>
<organism evidence="2 3">
    <name type="scientific">Cephalotus follicularis</name>
    <name type="common">Albany pitcher plant</name>
    <dbReference type="NCBI Taxonomy" id="3775"/>
    <lineage>
        <taxon>Eukaryota</taxon>
        <taxon>Viridiplantae</taxon>
        <taxon>Streptophyta</taxon>
        <taxon>Embryophyta</taxon>
        <taxon>Tracheophyta</taxon>
        <taxon>Spermatophyta</taxon>
        <taxon>Magnoliopsida</taxon>
        <taxon>eudicotyledons</taxon>
        <taxon>Gunneridae</taxon>
        <taxon>Pentapetalae</taxon>
        <taxon>rosids</taxon>
        <taxon>fabids</taxon>
        <taxon>Oxalidales</taxon>
        <taxon>Cephalotaceae</taxon>
        <taxon>Cephalotus</taxon>
    </lineage>
</organism>
<name>A0A1Q3CBP9_CEPFO</name>